<dbReference type="GO" id="GO:0003677">
    <property type="term" value="F:DNA binding"/>
    <property type="evidence" value="ECO:0007669"/>
    <property type="project" value="UniProtKB-KW"/>
</dbReference>
<dbReference type="PROSITE" id="PS51898">
    <property type="entry name" value="TYR_RECOMBINASE"/>
    <property type="match status" value="1"/>
</dbReference>
<dbReference type="InterPro" id="IPR010998">
    <property type="entry name" value="Integrase_recombinase_N"/>
</dbReference>
<feature type="region of interest" description="Disordered" evidence="5">
    <location>
        <begin position="1"/>
        <end position="26"/>
    </location>
</feature>
<dbReference type="SUPFAM" id="SSF56349">
    <property type="entry name" value="DNA breaking-rejoining enzymes"/>
    <property type="match status" value="1"/>
</dbReference>
<dbReference type="InterPro" id="IPR011010">
    <property type="entry name" value="DNA_brk_join_enz"/>
</dbReference>
<protein>
    <submittedName>
        <fullName evidence="7">Tyrosine-type recombinase/integrase</fullName>
    </submittedName>
</protein>
<evidence type="ECO:0000256" key="4">
    <source>
        <dbReference type="ARBA" id="ARBA00023172"/>
    </source>
</evidence>
<dbReference type="RefSeq" id="WP_202767659.1">
    <property type="nucleotide sequence ID" value="NZ_JAESWA010000022.1"/>
</dbReference>
<dbReference type="Proteomes" id="UP000623681">
    <property type="component" value="Unassembled WGS sequence"/>
</dbReference>
<dbReference type="PANTHER" id="PTHR30629:SF2">
    <property type="entry name" value="PROPHAGE INTEGRASE INTS-RELATED"/>
    <property type="match status" value="1"/>
</dbReference>
<dbReference type="Gene3D" id="1.10.150.130">
    <property type="match status" value="1"/>
</dbReference>
<dbReference type="Pfam" id="PF00589">
    <property type="entry name" value="Phage_integrase"/>
    <property type="match status" value="1"/>
</dbReference>
<dbReference type="Gene3D" id="1.10.443.10">
    <property type="entry name" value="Intergrase catalytic core"/>
    <property type="match status" value="1"/>
</dbReference>
<keyword evidence="3" id="KW-0238">DNA-binding</keyword>
<name>A0A937K4V4_9CLOT</name>
<dbReference type="EMBL" id="JAESWA010000022">
    <property type="protein sequence ID" value="MBL4932294.1"/>
    <property type="molecule type" value="Genomic_DNA"/>
</dbReference>
<feature type="domain" description="Tyr recombinase" evidence="6">
    <location>
        <begin position="168"/>
        <end position="340"/>
    </location>
</feature>
<gene>
    <name evidence="7" type="ORF">JK634_10785</name>
</gene>
<accession>A0A937K4V4</accession>
<dbReference type="AlphaFoldDB" id="A0A937K4V4"/>
<evidence type="ECO:0000259" key="6">
    <source>
        <dbReference type="PROSITE" id="PS51898"/>
    </source>
</evidence>
<comment type="caution">
    <text evidence="7">The sequence shown here is derived from an EMBL/GenBank/DDBJ whole genome shotgun (WGS) entry which is preliminary data.</text>
</comment>
<evidence type="ECO:0000313" key="8">
    <source>
        <dbReference type="Proteomes" id="UP000623681"/>
    </source>
</evidence>
<keyword evidence="8" id="KW-1185">Reference proteome</keyword>
<evidence type="ECO:0000256" key="2">
    <source>
        <dbReference type="ARBA" id="ARBA00022908"/>
    </source>
</evidence>
<reference evidence="7" key="1">
    <citation type="submission" date="2021-01" db="EMBL/GenBank/DDBJ databases">
        <title>Genome public.</title>
        <authorList>
            <person name="Liu C."/>
            <person name="Sun Q."/>
        </authorList>
    </citation>
    <scope>NUCLEOTIDE SEQUENCE</scope>
    <source>
        <strain evidence="7">YIM B02565</strain>
    </source>
</reference>
<keyword evidence="4" id="KW-0233">DNA recombination</keyword>
<evidence type="ECO:0000256" key="3">
    <source>
        <dbReference type="ARBA" id="ARBA00023125"/>
    </source>
</evidence>
<evidence type="ECO:0000256" key="5">
    <source>
        <dbReference type="SAM" id="MobiDB-lite"/>
    </source>
</evidence>
<proteinExistence type="inferred from homology"/>
<comment type="similarity">
    <text evidence="1">Belongs to the 'phage' integrase family.</text>
</comment>
<dbReference type="InterPro" id="IPR002104">
    <property type="entry name" value="Integrase_catalytic"/>
</dbReference>
<dbReference type="PANTHER" id="PTHR30629">
    <property type="entry name" value="PROPHAGE INTEGRASE"/>
    <property type="match status" value="1"/>
</dbReference>
<keyword evidence="2" id="KW-0229">DNA integration</keyword>
<dbReference type="GO" id="GO:0015074">
    <property type="term" value="P:DNA integration"/>
    <property type="evidence" value="ECO:0007669"/>
    <property type="project" value="UniProtKB-KW"/>
</dbReference>
<dbReference type="GO" id="GO:0006310">
    <property type="term" value="P:DNA recombination"/>
    <property type="evidence" value="ECO:0007669"/>
    <property type="project" value="UniProtKB-KW"/>
</dbReference>
<dbReference type="InterPro" id="IPR013762">
    <property type="entry name" value="Integrase-like_cat_sf"/>
</dbReference>
<organism evidence="7 8">
    <name type="scientific">Clostridium paridis</name>
    <dbReference type="NCBI Taxonomy" id="2803863"/>
    <lineage>
        <taxon>Bacteria</taxon>
        <taxon>Bacillati</taxon>
        <taxon>Bacillota</taxon>
        <taxon>Clostridia</taxon>
        <taxon>Eubacteriales</taxon>
        <taxon>Clostridiaceae</taxon>
        <taxon>Clostridium</taxon>
    </lineage>
</organism>
<evidence type="ECO:0000256" key="1">
    <source>
        <dbReference type="ARBA" id="ARBA00008857"/>
    </source>
</evidence>
<sequence>MKNPNGFGSVHKLNGTRRNPWRARRTAGWDETGKQLYQTVGYYKSRQLALQALAEYNANPYDLQTDSITFSEVYERWSNEHFENIVPSAVRTWKSAYNYCKPLYNMRFKDIRVIHLEETIKNANVGESTKARIKSMFNLMYKYALKHEICDKDYAALCNSVKKTKTKIKRTPFTHDEMQILWDNIDIPFVNMILIGIYSGWRPQELSILKNIDINLINETMFGGLKTDAGKNRIVPIHSKIFPLVKGCYDETNEYLFNDLNGQQGTHMTYDKYRSRFNNVMDNLGMNHMPHDTRHTFITLAKEYDINEYIIKLIVGHAIKDVTEKVYTHRTIEQLKKEINKIP</sequence>
<dbReference type="InterPro" id="IPR050808">
    <property type="entry name" value="Phage_Integrase"/>
</dbReference>
<evidence type="ECO:0000313" key="7">
    <source>
        <dbReference type="EMBL" id="MBL4932294.1"/>
    </source>
</evidence>